<reference evidence="4 5" key="1">
    <citation type="submission" date="2020-05" db="EMBL/GenBank/DDBJ databases">
        <title>Complete genome sequencing of Campylobacter and Arcobacter type strains.</title>
        <authorList>
            <person name="Miller W.G."/>
            <person name="Yee E."/>
        </authorList>
    </citation>
    <scope>NUCLEOTIDE SEQUENCE [LARGE SCALE GENOMIC DNA]</scope>
    <source>
        <strain evidence="4 5">LMG 21996</strain>
    </source>
</reference>
<sequence>MCSNIFLNSKLNQKNSSTIFTELIENNSWDILIKMFSLRILDVNTRDCKGRNALYWAMLKNKADVIKILIDLNIDQFVSPNLLAMNFAVYLDNVKVLRCLKNCGLDLDVIDEVNTTPLIYAILYKKSNSIKFLLSNGADVNHEDFMGNCPKNLI</sequence>
<dbReference type="Gene3D" id="1.25.40.20">
    <property type="entry name" value="Ankyrin repeat-containing domain"/>
    <property type="match status" value="1"/>
</dbReference>
<dbReference type="PANTHER" id="PTHR24198">
    <property type="entry name" value="ANKYRIN REPEAT AND PROTEIN KINASE DOMAIN-CONTAINING PROTEIN"/>
    <property type="match status" value="1"/>
</dbReference>
<dbReference type="RefSeq" id="WP_034218439.1">
    <property type="nucleotide sequence ID" value="NZ_CP054051.1"/>
</dbReference>
<proteinExistence type="predicted"/>
<dbReference type="Pfam" id="PF12796">
    <property type="entry name" value="Ank_2"/>
    <property type="match status" value="1"/>
</dbReference>
<keyword evidence="1" id="KW-0677">Repeat</keyword>
<keyword evidence="2 3" id="KW-0040">ANK repeat</keyword>
<dbReference type="PROSITE" id="PS50088">
    <property type="entry name" value="ANK_REPEAT"/>
    <property type="match status" value="1"/>
</dbReference>
<evidence type="ECO:0000313" key="4">
    <source>
        <dbReference type="EMBL" id="QKJ27926.1"/>
    </source>
</evidence>
<dbReference type="SUPFAM" id="SSF48403">
    <property type="entry name" value="Ankyrin repeat"/>
    <property type="match status" value="1"/>
</dbReference>
<dbReference type="AlphaFoldDB" id="A0A7L5JS29"/>
<dbReference type="EMBL" id="CP054051">
    <property type="protein sequence ID" value="QKJ27926.1"/>
    <property type="molecule type" value="Genomic_DNA"/>
</dbReference>
<evidence type="ECO:0000256" key="1">
    <source>
        <dbReference type="ARBA" id="ARBA00022737"/>
    </source>
</evidence>
<dbReference type="PANTHER" id="PTHR24198:SF165">
    <property type="entry name" value="ANKYRIN REPEAT-CONTAINING PROTEIN-RELATED"/>
    <property type="match status" value="1"/>
</dbReference>
<accession>A0A7L5JS29</accession>
<evidence type="ECO:0000313" key="5">
    <source>
        <dbReference type="Proteomes" id="UP000509513"/>
    </source>
</evidence>
<dbReference type="KEGG" id="acib:ACBT_2034"/>
<dbReference type="InterPro" id="IPR002110">
    <property type="entry name" value="Ankyrin_rpt"/>
</dbReference>
<organism evidence="4 5">
    <name type="scientific">Aliarcobacter cibarius</name>
    <dbReference type="NCBI Taxonomy" id="255507"/>
    <lineage>
        <taxon>Bacteria</taxon>
        <taxon>Pseudomonadati</taxon>
        <taxon>Campylobacterota</taxon>
        <taxon>Epsilonproteobacteria</taxon>
        <taxon>Campylobacterales</taxon>
        <taxon>Arcobacteraceae</taxon>
        <taxon>Aliarcobacter</taxon>
    </lineage>
</organism>
<evidence type="ECO:0000256" key="2">
    <source>
        <dbReference type="ARBA" id="ARBA00023043"/>
    </source>
</evidence>
<dbReference type="SMART" id="SM00248">
    <property type="entry name" value="ANK"/>
    <property type="match status" value="3"/>
</dbReference>
<protein>
    <submittedName>
        <fullName evidence="4">Ankyrin domain-containing protein</fullName>
    </submittedName>
</protein>
<dbReference type="Proteomes" id="UP000509513">
    <property type="component" value="Chromosome"/>
</dbReference>
<name>A0A7L5JS29_9BACT</name>
<dbReference type="PROSITE" id="PS50297">
    <property type="entry name" value="ANK_REP_REGION"/>
    <property type="match status" value="1"/>
</dbReference>
<evidence type="ECO:0000256" key="3">
    <source>
        <dbReference type="PROSITE-ProRule" id="PRU00023"/>
    </source>
</evidence>
<feature type="repeat" description="ANK" evidence="3">
    <location>
        <begin position="113"/>
        <end position="145"/>
    </location>
</feature>
<dbReference type="InterPro" id="IPR036770">
    <property type="entry name" value="Ankyrin_rpt-contain_sf"/>
</dbReference>
<gene>
    <name evidence="4" type="ORF">ACBT_2034</name>
</gene>